<organism evidence="2 3">
    <name type="scientific">Oryza meyeriana var. granulata</name>
    <dbReference type="NCBI Taxonomy" id="110450"/>
    <lineage>
        <taxon>Eukaryota</taxon>
        <taxon>Viridiplantae</taxon>
        <taxon>Streptophyta</taxon>
        <taxon>Embryophyta</taxon>
        <taxon>Tracheophyta</taxon>
        <taxon>Spermatophyta</taxon>
        <taxon>Magnoliopsida</taxon>
        <taxon>Liliopsida</taxon>
        <taxon>Poales</taxon>
        <taxon>Poaceae</taxon>
        <taxon>BOP clade</taxon>
        <taxon>Oryzoideae</taxon>
        <taxon>Oryzeae</taxon>
        <taxon>Oryzinae</taxon>
        <taxon>Oryza</taxon>
        <taxon>Oryza meyeriana</taxon>
    </lineage>
</organism>
<dbReference type="AlphaFoldDB" id="A0A6G1F2B7"/>
<comment type="caution">
    <text evidence="2">The sequence shown here is derived from an EMBL/GenBank/DDBJ whole genome shotgun (WGS) entry which is preliminary data.</text>
</comment>
<sequence length="74" mass="7326">MTIAAAPTPACDQEPSENIDQQSSFTGGAALSAGACPPSPSCTQAVLTATGEAARYSSNSAPALGLVNLGTSWR</sequence>
<feature type="compositionally biased region" description="Polar residues" evidence="1">
    <location>
        <begin position="16"/>
        <end position="26"/>
    </location>
</feature>
<dbReference type="EMBL" id="SPHZ02000002">
    <property type="protein sequence ID" value="KAF0931013.1"/>
    <property type="molecule type" value="Genomic_DNA"/>
</dbReference>
<evidence type="ECO:0000313" key="3">
    <source>
        <dbReference type="Proteomes" id="UP000479710"/>
    </source>
</evidence>
<keyword evidence="3" id="KW-1185">Reference proteome</keyword>
<gene>
    <name evidence="2" type="ORF">E2562_038942</name>
</gene>
<dbReference type="Proteomes" id="UP000479710">
    <property type="component" value="Unassembled WGS sequence"/>
</dbReference>
<protein>
    <submittedName>
        <fullName evidence="2">Uncharacterized protein</fullName>
    </submittedName>
</protein>
<accession>A0A6G1F2B7</accession>
<proteinExistence type="predicted"/>
<evidence type="ECO:0000256" key="1">
    <source>
        <dbReference type="SAM" id="MobiDB-lite"/>
    </source>
</evidence>
<feature type="region of interest" description="Disordered" evidence="1">
    <location>
        <begin position="1"/>
        <end position="38"/>
    </location>
</feature>
<reference evidence="2 3" key="1">
    <citation type="submission" date="2019-11" db="EMBL/GenBank/DDBJ databases">
        <title>Whole genome sequence of Oryza granulata.</title>
        <authorList>
            <person name="Li W."/>
        </authorList>
    </citation>
    <scope>NUCLEOTIDE SEQUENCE [LARGE SCALE GENOMIC DNA]</scope>
    <source>
        <strain evidence="3">cv. Menghai</strain>
        <tissue evidence="2">Leaf</tissue>
    </source>
</reference>
<name>A0A6G1F2B7_9ORYZ</name>
<evidence type="ECO:0000313" key="2">
    <source>
        <dbReference type="EMBL" id="KAF0931013.1"/>
    </source>
</evidence>